<protein>
    <recommendedName>
        <fullName evidence="3">UDP-glucose 6-dehydrogenase</fullName>
        <ecNumber evidence="3">1.1.1.22</ecNumber>
    </recommendedName>
</protein>
<dbReference type="GO" id="GO:0003979">
    <property type="term" value="F:UDP-glucose 6-dehydrogenase activity"/>
    <property type="evidence" value="ECO:0007669"/>
    <property type="project" value="UniProtKB-EC"/>
</dbReference>
<dbReference type="GO" id="GO:0006065">
    <property type="term" value="P:UDP-glucuronate biosynthetic process"/>
    <property type="evidence" value="ECO:0007669"/>
    <property type="project" value="UniProtKB-UniPathway"/>
</dbReference>
<evidence type="ECO:0000256" key="2">
    <source>
        <dbReference type="ARBA" id="ARBA00006601"/>
    </source>
</evidence>
<dbReference type="Pfam" id="PF03721">
    <property type="entry name" value="UDPG_MGDP_dh_N"/>
    <property type="match status" value="1"/>
</dbReference>
<feature type="domain" description="UDP-glucose/GDP-mannose dehydrogenase dimerisation" evidence="5">
    <location>
        <begin position="206"/>
        <end position="298"/>
    </location>
</feature>
<dbReference type="PIRSF" id="PIRSF500134">
    <property type="entry name" value="UDPglc_DH_bac"/>
    <property type="match status" value="1"/>
</dbReference>
<dbReference type="Pfam" id="PF00984">
    <property type="entry name" value="UDPG_MGDP_dh"/>
    <property type="match status" value="1"/>
</dbReference>
<dbReference type="SUPFAM" id="SSF51735">
    <property type="entry name" value="NAD(P)-binding Rossmann-fold domains"/>
    <property type="match status" value="1"/>
</dbReference>
<accession>A0A381ZCM7</accession>
<feature type="non-terminal residue" evidence="7">
    <location>
        <position position="300"/>
    </location>
</feature>
<dbReference type="InterPro" id="IPR008927">
    <property type="entry name" value="6-PGluconate_DH-like_C_sf"/>
</dbReference>
<dbReference type="UniPathway" id="UPA00038">
    <property type="reaction ID" value="UER00491"/>
</dbReference>
<gene>
    <name evidence="7" type="ORF">METZ01_LOCUS139456</name>
</gene>
<dbReference type="InterPro" id="IPR014026">
    <property type="entry name" value="UDP-Glc/GDP-Man_DH_dimer"/>
</dbReference>
<proteinExistence type="inferred from homology"/>
<dbReference type="SUPFAM" id="SSF48179">
    <property type="entry name" value="6-phosphogluconate dehydrogenase C-terminal domain-like"/>
    <property type="match status" value="1"/>
</dbReference>
<organism evidence="7">
    <name type="scientific">marine metagenome</name>
    <dbReference type="NCBI Taxonomy" id="408172"/>
    <lineage>
        <taxon>unclassified sequences</taxon>
        <taxon>metagenomes</taxon>
        <taxon>ecological metagenomes</taxon>
    </lineage>
</organism>
<evidence type="ECO:0000313" key="7">
    <source>
        <dbReference type="EMBL" id="SVA86602.1"/>
    </source>
</evidence>
<dbReference type="Gene3D" id="3.40.50.720">
    <property type="entry name" value="NAD(P)-binding Rossmann-like Domain"/>
    <property type="match status" value="2"/>
</dbReference>
<dbReference type="PANTHER" id="PTHR43750:SF3">
    <property type="entry name" value="UDP-GLUCOSE 6-DEHYDROGENASE TUAD"/>
    <property type="match status" value="1"/>
</dbReference>
<evidence type="ECO:0000256" key="4">
    <source>
        <dbReference type="ARBA" id="ARBA00047473"/>
    </source>
</evidence>
<reference evidence="7" key="1">
    <citation type="submission" date="2018-05" db="EMBL/GenBank/DDBJ databases">
        <authorList>
            <person name="Lanie J.A."/>
            <person name="Ng W.-L."/>
            <person name="Kazmierczak K.M."/>
            <person name="Andrzejewski T.M."/>
            <person name="Davidsen T.M."/>
            <person name="Wayne K.J."/>
            <person name="Tettelin H."/>
            <person name="Glass J.I."/>
            <person name="Rusch D."/>
            <person name="Podicherti R."/>
            <person name="Tsui H.-C.T."/>
            <person name="Winkler M.E."/>
        </authorList>
    </citation>
    <scope>NUCLEOTIDE SEQUENCE</scope>
</reference>
<dbReference type="AlphaFoldDB" id="A0A381ZCM7"/>
<sequence>MKQKITIIGLGFVGLSFAAFLGSKNISVIGVDSNKKKIECLREGIPDFYEPKLEYYLKKGIKNIIFTSKIDEIALQTDFIFITVGTPLNKLNEINLEFIKSVISLISKKLKSNKTKPTIIIKSTVVPGTLNFIKKLLEKHKNKEGIDFELLSNPEFLREGSAINDTRNPHVVIVGGNDTKSRKKLVEFYKKIYPKNQDYVKTNATTAEMIKYANNAFLATKITFINSMANICQKIPDTNVDDIAKVMGMDPRISNLFLNAGPGFGGSCFPKDLQALIAYSKNIGYSPKLLETVQNCNNQQ</sequence>
<dbReference type="PIRSF" id="PIRSF000124">
    <property type="entry name" value="UDPglc_GDPman_dh"/>
    <property type="match status" value="1"/>
</dbReference>
<dbReference type="EMBL" id="UINC01020678">
    <property type="protein sequence ID" value="SVA86602.1"/>
    <property type="molecule type" value="Genomic_DNA"/>
</dbReference>
<dbReference type="InterPro" id="IPR028357">
    <property type="entry name" value="UDPglc_DH_bac"/>
</dbReference>
<dbReference type="InterPro" id="IPR001732">
    <property type="entry name" value="UDP-Glc/GDP-Man_DH_N"/>
</dbReference>
<comment type="pathway">
    <text evidence="1">Nucleotide-sugar biosynthesis; UDP-alpha-D-glucuronate biosynthesis; UDP-alpha-D-glucuronate from UDP-alpha-D-glucose: step 1/1.</text>
</comment>
<dbReference type="InterPro" id="IPR017476">
    <property type="entry name" value="UDP-Glc/GDP-Man"/>
</dbReference>
<dbReference type="GO" id="GO:0000271">
    <property type="term" value="P:polysaccharide biosynthetic process"/>
    <property type="evidence" value="ECO:0007669"/>
    <property type="project" value="InterPro"/>
</dbReference>
<dbReference type="EC" id="1.1.1.22" evidence="3"/>
<dbReference type="InterPro" id="IPR036291">
    <property type="entry name" value="NAD(P)-bd_dom_sf"/>
</dbReference>
<evidence type="ECO:0000259" key="5">
    <source>
        <dbReference type="Pfam" id="PF00984"/>
    </source>
</evidence>
<dbReference type="NCBIfam" id="TIGR03026">
    <property type="entry name" value="NDP-sugDHase"/>
    <property type="match status" value="1"/>
</dbReference>
<evidence type="ECO:0000256" key="3">
    <source>
        <dbReference type="ARBA" id="ARBA00012954"/>
    </source>
</evidence>
<dbReference type="Gene3D" id="1.20.5.100">
    <property type="entry name" value="Cytochrome c1, transmembrane anchor, C-terminal"/>
    <property type="match status" value="1"/>
</dbReference>
<comment type="catalytic activity">
    <reaction evidence="4">
        <text>UDP-alpha-D-glucose + 2 NAD(+) + H2O = UDP-alpha-D-glucuronate + 2 NADH + 3 H(+)</text>
        <dbReference type="Rhea" id="RHEA:23596"/>
        <dbReference type="ChEBI" id="CHEBI:15377"/>
        <dbReference type="ChEBI" id="CHEBI:15378"/>
        <dbReference type="ChEBI" id="CHEBI:57540"/>
        <dbReference type="ChEBI" id="CHEBI:57945"/>
        <dbReference type="ChEBI" id="CHEBI:58052"/>
        <dbReference type="ChEBI" id="CHEBI:58885"/>
        <dbReference type="EC" id="1.1.1.22"/>
    </reaction>
</comment>
<dbReference type="GO" id="GO:0051287">
    <property type="term" value="F:NAD binding"/>
    <property type="evidence" value="ECO:0007669"/>
    <property type="project" value="InterPro"/>
</dbReference>
<feature type="domain" description="UDP-glucose/GDP-mannose dehydrogenase N-terminal" evidence="6">
    <location>
        <begin position="3"/>
        <end position="185"/>
    </location>
</feature>
<evidence type="ECO:0000259" key="6">
    <source>
        <dbReference type="Pfam" id="PF03721"/>
    </source>
</evidence>
<name>A0A381ZCM7_9ZZZZ</name>
<dbReference type="PANTHER" id="PTHR43750">
    <property type="entry name" value="UDP-GLUCOSE 6-DEHYDROGENASE TUAD"/>
    <property type="match status" value="1"/>
</dbReference>
<comment type="similarity">
    <text evidence="2">Belongs to the UDP-glucose/GDP-mannose dehydrogenase family.</text>
</comment>
<evidence type="ECO:0000256" key="1">
    <source>
        <dbReference type="ARBA" id="ARBA00004701"/>
    </source>
</evidence>